<dbReference type="Proteomes" id="UP000009309">
    <property type="component" value="Unassembled WGS sequence"/>
</dbReference>
<reference evidence="1 2" key="1">
    <citation type="journal article" date="2012" name="J. Bacteriol.">
        <title>Genome Sequence of the Filamentous Bacterium Fibrisoma limi BUZ 3T.</title>
        <authorList>
            <person name="Filippini M."/>
            <person name="Qi W."/>
            <person name="Jaenicke S."/>
            <person name="Goesmann A."/>
            <person name="Smits T.H."/>
            <person name="Bagheri H.C."/>
        </authorList>
    </citation>
    <scope>NUCLEOTIDE SEQUENCE [LARGE SCALE GENOMIC DNA]</scope>
    <source>
        <strain evidence="2">BUZ 3T</strain>
    </source>
</reference>
<accession>I2GHU6</accession>
<dbReference type="EMBL" id="CAIT01000006">
    <property type="protein sequence ID" value="CCH53471.1"/>
    <property type="molecule type" value="Genomic_DNA"/>
</dbReference>
<gene>
    <name evidence="1" type="ORF">BN8_02568</name>
</gene>
<dbReference type="RefSeq" id="WP_009282053.1">
    <property type="nucleotide sequence ID" value="NZ_CAIT01000006.1"/>
</dbReference>
<evidence type="ECO:0000313" key="2">
    <source>
        <dbReference type="Proteomes" id="UP000009309"/>
    </source>
</evidence>
<dbReference type="STRING" id="1185876.BN8_02568"/>
<name>I2GHU6_9BACT</name>
<keyword evidence="2" id="KW-1185">Reference proteome</keyword>
<dbReference type="AlphaFoldDB" id="I2GHU6"/>
<protein>
    <submittedName>
        <fullName evidence="1">Uncharacterized protein</fullName>
    </submittedName>
</protein>
<evidence type="ECO:0000313" key="1">
    <source>
        <dbReference type="EMBL" id="CCH53471.1"/>
    </source>
</evidence>
<organism evidence="1 2">
    <name type="scientific">Fibrisoma limi BUZ 3</name>
    <dbReference type="NCBI Taxonomy" id="1185876"/>
    <lineage>
        <taxon>Bacteria</taxon>
        <taxon>Pseudomonadati</taxon>
        <taxon>Bacteroidota</taxon>
        <taxon>Cytophagia</taxon>
        <taxon>Cytophagales</taxon>
        <taxon>Spirosomataceae</taxon>
        <taxon>Fibrisoma</taxon>
    </lineage>
</organism>
<sequence length="55" mass="6073">MQITDQFTFNADLVSIPPDYAPSVPKRAGLPSVGIRPFASGRSGWFIGAHRNHQY</sequence>
<proteinExistence type="predicted"/>
<comment type="caution">
    <text evidence="1">The sequence shown here is derived from an EMBL/GenBank/DDBJ whole genome shotgun (WGS) entry which is preliminary data.</text>
</comment>